<dbReference type="EMBL" id="LAZR01058508">
    <property type="protein sequence ID" value="KKK69738.1"/>
    <property type="molecule type" value="Genomic_DNA"/>
</dbReference>
<sequence>EFATKVALQKFSDQLSSKTVESVVLNETNASFMITREQITNIFDLLSKFEIIDIEITSPALEDIFLKYYEVES</sequence>
<comment type="caution">
    <text evidence="1">The sequence shown here is derived from an EMBL/GenBank/DDBJ whole genome shotgun (WGS) entry which is preliminary data.</text>
</comment>
<organism evidence="1">
    <name type="scientific">marine sediment metagenome</name>
    <dbReference type="NCBI Taxonomy" id="412755"/>
    <lineage>
        <taxon>unclassified sequences</taxon>
        <taxon>metagenomes</taxon>
        <taxon>ecological metagenomes</taxon>
    </lineage>
</organism>
<gene>
    <name evidence="1" type="ORF">LCGC14_2931020</name>
</gene>
<evidence type="ECO:0008006" key="2">
    <source>
        <dbReference type="Google" id="ProtNLM"/>
    </source>
</evidence>
<feature type="non-terminal residue" evidence="1">
    <location>
        <position position="1"/>
    </location>
</feature>
<reference evidence="1" key="1">
    <citation type="journal article" date="2015" name="Nature">
        <title>Complex archaea that bridge the gap between prokaryotes and eukaryotes.</title>
        <authorList>
            <person name="Spang A."/>
            <person name="Saw J.H."/>
            <person name="Jorgensen S.L."/>
            <person name="Zaremba-Niedzwiedzka K."/>
            <person name="Martijn J."/>
            <person name="Lind A.E."/>
            <person name="van Eijk R."/>
            <person name="Schleper C."/>
            <person name="Guy L."/>
            <person name="Ettema T.J."/>
        </authorList>
    </citation>
    <scope>NUCLEOTIDE SEQUENCE</scope>
</reference>
<name>A0A0F8XL99_9ZZZZ</name>
<evidence type="ECO:0000313" key="1">
    <source>
        <dbReference type="EMBL" id="KKK69738.1"/>
    </source>
</evidence>
<dbReference type="AlphaFoldDB" id="A0A0F8XL99"/>
<accession>A0A0F8XL99</accession>
<proteinExistence type="predicted"/>
<protein>
    <recommendedName>
        <fullName evidence="2">DUF4162 domain-containing protein</fullName>
    </recommendedName>
</protein>